<evidence type="ECO:0000313" key="2">
    <source>
        <dbReference type="Proteomes" id="UP000769157"/>
    </source>
</evidence>
<evidence type="ECO:0000313" key="1">
    <source>
        <dbReference type="EMBL" id="KAH3662513.1"/>
    </source>
</evidence>
<proteinExistence type="predicted"/>
<comment type="caution">
    <text evidence="1">The sequence shown here is derived from an EMBL/GenBank/DDBJ whole genome shotgun (WGS) entry which is preliminary data.</text>
</comment>
<keyword evidence="2" id="KW-1185">Reference proteome</keyword>
<organism evidence="1 2">
    <name type="scientific">Ogataea philodendri</name>
    <dbReference type="NCBI Taxonomy" id="1378263"/>
    <lineage>
        <taxon>Eukaryota</taxon>
        <taxon>Fungi</taxon>
        <taxon>Dikarya</taxon>
        <taxon>Ascomycota</taxon>
        <taxon>Saccharomycotina</taxon>
        <taxon>Pichiomycetes</taxon>
        <taxon>Pichiales</taxon>
        <taxon>Pichiaceae</taxon>
        <taxon>Ogataea</taxon>
    </lineage>
</organism>
<dbReference type="RefSeq" id="XP_046059602.1">
    <property type="nucleotide sequence ID" value="XM_046206981.1"/>
</dbReference>
<dbReference type="EMBL" id="JAEUBE010000378">
    <property type="protein sequence ID" value="KAH3662513.1"/>
    <property type="molecule type" value="Genomic_DNA"/>
</dbReference>
<reference evidence="1" key="1">
    <citation type="journal article" date="2021" name="Open Biol.">
        <title>Shared evolutionary footprints suggest mitochondrial oxidative damage underlies multiple complex I losses in fungi.</title>
        <authorList>
            <person name="Schikora-Tamarit M.A."/>
            <person name="Marcet-Houben M."/>
            <person name="Nosek J."/>
            <person name="Gabaldon T."/>
        </authorList>
    </citation>
    <scope>NUCLEOTIDE SEQUENCE</scope>
    <source>
        <strain evidence="1">CBS6075</strain>
    </source>
</reference>
<accession>A0A9P8NYE5</accession>
<dbReference type="Proteomes" id="UP000769157">
    <property type="component" value="Unassembled WGS sequence"/>
</dbReference>
<sequence length="334" mass="35485">MPMLRARASSEANRSKWCRMSPAGISFTDLIWPVRYPRPSGEYATTGIPSSRHVSITPLVKMSRVHSENSTSTHEMGCTLAARRIVSAPTSLSEIPRIVPSSTNGIMLLTTSSTACFVSIRAGSKMSNFLPGKYDAMLRIDLATFSGELSGGLGMSIQPFTEITILDLESGLSNGLCSGWPTLAPRGDVSGRTTEAAVGPIDATSGVVTGKGATWSSPDVWRLLTPCCGNSAASASDGEPTVRVLSSCAACVFWKLATDGIDDNGGCSVAFVTDCFNTLVSKRIVNSLVALVKFDRAPRTSFNAGISCKAPLVAARKLMMDLRKKLVSSYNFFC</sequence>
<gene>
    <name evidence="1" type="ORF">OGAPHI_005765</name>
</gene>
<protein>
    <submittedName>
        <fullName evidence="1">Uncharacterized protein</fullName>
    </submittedName>
</protein>
<dbReference type="AlphaFoldDB" id="A0A9P8NYE5"/>
<reference evidence="1" key="2">
    <citation type="submission" date="2021-01" db="EMBL/GenBank/DDBJ databases">
        <authorList>
            <person name="Schikora-Tamarit M.A."/>
        </authorList>
    </citation>
    <scope>NUCLEOTIDE SEQUENCE</scope>
    <source>
        <strain evidence="1">CBS6075</strain>
    </source>
</reference>
<dbReference type="GeneID" id="70237729"/>
<name>A0A9P8NYE5_9ASCO</name>